<protein>
    <submittedName>
        <fullName evidence="2">DUF262 domain-containing protein</fullName>
    </submittedName>
</protein>
<feature type="domain" description="GmrSD restriction endonucleases N-terminal" evidence="1">
    <location>
        <begin position="16"/>
        <end position="42"/>
    </location>
</feature>
<sequence length="53" mass="6168">MKATDANLLAFINAAPQIVIPIFQRTYSWTEKECRQLWDDILRAGQTETQRSK</sequence>
<dbReference type="Proteomes" id="UP000436694">
    <property type="component" value="Unassembled WGS sequence"/>
</dbReference>
<dbReference type="EMBL" id="WIXK01000014">
    <property type="protein sequence ID" value="MQY44355.1"/>
    <property type="molecule type" value="Genomic_DNA"/>
</dbReference>
<dbReference type="RefSeq" id="WP_153549248.1">
    <property type="nucleotide sequence ID" value="NZ_WIXK01000014.1"/>
</dbReference>
<proteinExistence type="predicted"/>
<dbReference type="InterPro" id="IPR004919">
    <property type="entry name" value="GmrSD_N"/>
</dbReference>
<evidence type="ECO:0000313" key="3">
    <source>
        <dbReference type="Proteomes" id="UP000436694"/>
    </source>
</evidence>
<reference evidence="2 3" key="1">
    <citation type="submission" date="2019-10" db="EMBL/GenBank/DDBJ databases">
        <title>Epibacterium sp. nov., isolated from seawater.</title>
        <authorList>
            <person name="Zhang X."/>
            <person name="Li N."/>
        </authorList>
    </citation>
    <scope>NUCLEOTIDE SEQUENCE [LARGE SCALE GENOMIC DNA]</scope>
    <source>
        <strain evidence="2 3">SM1969</strain>
    </source>
</reference>
<evidence type="ECO:0000259" key="1">
    <source>
        <dbReference type="Pfam" id="PF03235"/>
    </source>
</evidence>
<gene>
    <name evidence="2" type="ORF">GG681_17050</name>
</gene>
<organism evidence="2 3">
    <name type="scientific">Tritonibacter aquimaris</name>
    <dbReference type="NCBI Taxonomy" id="2663379"/>
    <lineage>
        <taxon>Bacteria</taxon>
        <taxon>Pseudomonadati</taxon>
        <taxon>Pseudomonadota</taxon>
        <taxon>Alphaproteobacteria</taxon>
        <taxon>Rhodobacterales</taxon>
        <taxon>Paracoccaceae</taxon>
        <taxon>Tritonibacter</taxon>
    </lineage>
</organism>
<dbReference type="Pfam" id="PF03235">
    <property type="entry name" value="GmrSD_N"/>
    <property type="match status" value="1"/>
</dbReference>
<keyword evidence="3" id="KW-1185">Reference proteome</keyword>
<evidence type="ECO:0000313" key="2">
    <source>
        <dbReference type="EMBL" id="MQY44355.1"/>
    </source>
</evidence>
<name>A0A844ANR3_9RHOB</name>
<comment type="caution">
    <text evidence="2">The sequence shown here is derived from an EMBL/GenBank/DDBJ whole genome shotgun (WGS) entry which is preliminary data.</text>
</comment>
<accession>A0A844ANR3</accession>
<dbReference type="AlphaFoldDB" id="A0A844ANR3"/>